<feature type="domain" description="VTT" evidence="2">
    <location>
        <begin position="57"/>
        <end position="164"/>
    </location>
</feature>
<name>A0ABP3TTN4_9GAMM</name>
<reference evidence="4" key="1">
    <citation type="journal article" date="2019" name="Int. J. Syst. Evol. Microbiol.">
        <title>The Global Catalogue of Microorganisms (GCM) 10K type strain sequencing project: providing services to taxonomists for standard genome sequencing and annotation.</title>
        <authorList>
            <consortium name="The Broad Institute Genomics Platform"/>
            <consortium name="The Broad Institute Genome Sequencing Center for Infectious Disease"/>
            <person name="Wu L."/>
            <person name="Ma J."/>
        </authorList>
    </citation>
    <scope>NUCLEOTIDE SEQUENCE [LARGE SCALE GENOMIC DNA]</scope>
    <source>
        <strain evidence="4">JCM 15421</strain>
    </source>
</reference>
<evidence type="ECO:0000313" key="3">
    <source>
        <dbReference type="EMBL" id="GAA0715038.1"/>
    </source>
</evidence>
<dbReference type="PANTHER" id="PTHR42709">
    <property type="entry name" value="ALKALINE PHOSPHATASE LIKE PROTEIN"/>
    <property type="match status" value="1"/>
</dbReference>
<comment type="caution">
    <text evidence="3">The sequence shown here is derived from an EMBL/GenBank/DDBJ whole genome shotgun (WGS) entry which is preliminary data.</text>
</comment>
<gene>
    <name evidence="3" type="ORF">GCM10009105_20110</name>
</gene>
<sequence length="201" mass="22575">MKLFRPLYEHALRWAAHPQAAWYLALLSFVEAIIFPVAPEIMLAPMVLAKPQRWARFATISLAGSLLGALVGYALGHYAFDALRPLFADLGWLPRIDALVEQLKQDVALHPWTAFWTLVLAGFTPVPLKIFTWASGIVGIPLPAFVASMFVGRGKRVFLLAGLIRLGGKRAEEALHRWIEWIGWALVALIVGLFIYFRFIR</sequence>
<evidence type="ECO:0000259" key="2">
    <source>
        <dbReference type="Pfam" id="PF09335"/>
    </source>
</evidence>
<feature type="transmembrane region" description="Helical" evidence="1">
    <location>
        <begin position="54"/>
        <end position="75"/>
    </location>
</feature>
<dbReference type="PANTHER" id="PTHR42709:SF11">
    <property type="entry name" value="DEDA FAMILY PROTEIN"/>
    <property type="match status" value="1"/>
</dbReference>
<proteinExistence type="predicted"/>
<keyword evidence="1" id="KW-0472">Membrane</keyword>
<keyword evidence="1" id="KW-1133">Transmembrane helix</keyword>
<feature type="transmembrane region" description="Helical" evidence="1">
    <location>
        <begin position="178"/>
        <end position="199"/>
    </location>
</feature>
<evidence type="ECO:0000256" key="1">
    <source>
        <dbReference type="SAM" id="Phobius"/>
    </source>
</evidence>
<feature type="transmembrane region" description="Helical" evidence="1">
    <location>
        <begin position="130"/>
        <end position="151"/>
    </location>
</feature>
<protein>
    <submittedName>
        <fullName evidence="3">YqaA family protein</fullName>
    </submittedName>
</protein>
<keyword evidence="1" id="KW-0812">Transmembrane</keyword>
<dbReference type="Proteomes" id="UP001501523">
    <property type="component" value="Unassembled WGS sequence"/>
</dbReference>
<keyword evidence="4" id="KW-1185">Reference proteome</keyword>
<feature type="transmembrane region" description="Helical" evidence="1">
    <location>
        <begin position="20"/>
        <end position="42"/>
    </location>
</feature>
<organism evidence="3 4">
    <name type="scientific">Dokdonella soli</name>
    <dbReference type="NCBI Taxonomy" id="529810"/>
    <lineage>
        <taxon>Bacteria</taxon>
        <taxon>Pseudomonadati</taxon>
        <taxon>Pseudomonadota</taxon>
        <taxon>Gammaproteobacteria</taxon>
        <taxon>Lysobacterales</taxon>
        <taxon>Rhodanobacteraceae</taxon>
        <taxon>Dokdonella</taxon>
    </lineage>
</organism>
<dbReference type="Pfam" id="PF09335">
    <property type="entry name" value="VTT_dom"/>
    <property type="match status" value="1"/>
</dbReference>
<dbReference type="RefSeq" id="WP_343790409.1">
    <property type="nucleotide sequence ID" value="NZ_BAAAEU010000008.1"/>
</dbReference>
<accession>A0ABP3TTN4</accession>
<dbReference type="InterPro" id="IPR032816">
    <property type="entry name" value="VTT_dom"/>
</dbReference>
<evidence type="ECO:0000313" key="4">
    <source>
        <dbReference type="Proteomes" id="UP001501523"/>
    </source>
</evidence>
<dbReference type="InterPro" id="IPR051311">
    <property type="entry name" value="DedA_domain"/>
</dbReference>
<dbReference type="EMBL" id="BAAAEU010000008">
    <property type="protein sequence ID" value="GAA0715038.1"/>
    <property type="molecule type" value="Genomic_DNA"/>
</dbReference>